<dbReference type="PANTHER" id="PTHR43542">
    <property type="entry name" value="METHYLTRANSFERASE"/>
    <property type="match status" value="1"/>
</dbReference>
<proteinExistence type="predicted"/>
<evidence type="ECO:0000256" key="1">
    <source>
        <dbReference type="ARBA" id="ARBA00022603"/>
    </source>
</evidence>
<dbReference type="PIRSF" id="PIRSF004553">
    <property type="entry name" value="CHP00095"/>
    <property type="match status" value="1"/>
</dbReference>
<dbReference type="GO" id="GO:0031167">
    <property type="term" value="P:rRNA methylation"/>
    <property type="evidence" value="ECO:0007669"/>
    <property type="project" value="InterPro"/>
</dbReference>
<evidence type="ECO:0000313" key="4">
    <source>
        <dbReference type="Proteomes" id="UP000826725"/>
    </source>
</evidence>
<dbReference type="PANTHER" id="PTHR43542:SF1">
    <property type="entry name" value="METHYLTRANSFERASE"/>
    <property type="match status" value="1"/>
</dbReference>
<dbReference type="GO" id="GO:0008168">
    <property type="term" value="F:methyltransferase activity"/>
    <property type="evidence" value="ECO:0007669"/>
    <property type="project" value="UniProtKB-KW"/>
</dbReference>
<dbReference type="Proteomes" id="UP000826725">
    <property type="component" value="Chromosome"/>
</dbReference>
<dbReference type="InterPro" id="IPR002052">
    <property type="entry name" value="DNA_methylase_N6_adenine_CS"/>
</dbReference>
<name>A0A8D5FGY3_9BACT</name>
<accession>A0A8D5FGY3</accession>
<dbReference type="PROSITE" id="PS00092">
    <property type="entry name" value="N6_MTASE"/>
    <property type="match status" value="1"/>
</dbReference>
<dbReference type="RefSeq" id="WP_228856560.1">
    <property type="nucleotide sequence ID" value="NZ_AP024086.1"/>
</dbReference>
<keyword evidence="4" id="KW-1185">Reference proteome</keyword>
<evidence type="ECO:0000256" key="2">
    <source>
        <dbReference type="ARBA" id="ARBA00022679"/>
    </source>
</evidence>
<dbReference type="Pfam" id="PF03602">
    <property type="entry name" value="Cons_hypoth95"/>
    <property type="match status" value="1"/>
</dbReference>
<evidence type="ECO:0000313" key="3">
    <source>
        <dbReference type="EMBL" id="BCL60436.1"/>
    </source>
</evidence>
<protein>
    <submittedName>
        <fullName evidence="3">Methyltransferase small</fullName>
    </submittedName>
</protein>
<keyword evidence="2" id="KW-0808">Transferase</keyword>
<keyword evidence="1 3" id="KW-0489">Methyltransferase</keyword>
<sequence length="200" mass="22508">MRIISGTVKGRKLIAPPARQGKTIRPTSDRAREALFSIIGQRIIHSDMLDLYAGTGAVGLEAFSRGANNVFFVEKNKIALQILQRNISLCLGNRKNVSTIKVIRHDLTHSLPTGKLSSLHPRGFDIIFSDPPYSSNYSLKSLLMLDKSNLLSNNGLLIIEERCNVSLPTELSFLRLFDRRVYGEASFWFYKPNLMQSEKI</sequence>
<organism evidence="3 4">
    <name type="scientific">Desulfomarina profundi</name>
    <dbReference type="NCBI Taxonomy" id="2772557"/>
    <lineage>
        <taxon>Bacteria</taxon>
        <taxon>Pseudomonadati</taxon>
        <taxon>Thermodesulfobacteriota</taxon>
        <taxon>Desulfobulbia</taxon>
        <taxon>Desulfobulbales</taxon>
        <taxon>Desulfobulbaceae</taxon>
        <taxon>Desulfomarina</taxon>
    </lineage>
</organism>
<dbReference type="AlphaFoldDB" id="A0A8D5FGY3"/>
<dbReference type="CDD" id="cd02440">
    <property type="entry name" value="AdoMet_MTases"/>
    <property type="match status" value="1"/>
</dbReference>
<gene>
    <name evidence="3" type="ORF">DGMP_11290</name>
</gene>
<dbReference type="InterPro" id="IPR004398">
    <property type="entry name" value="RNA_MeTrfase_RsmD"/>
</dbReference>
<dbReference type="GO" id="GO:0003676">
    <property type="term" value="F:nucleic acid binding"/>
    <property type="evidence" value="ECO:0007669"/>
    <property type="project" value="InterPro"/>
</dbReference>
<dbReference type="EMBL" id="AP024086">
    <property type="protein sequence ID" value="BCL60436.1"/>
    <property type="molecule type" value="Genomic_DNA"/>
</dbReference>
<dbReference type="KEGG" id="dbk:DGMP_11290"/>
<dbReference type="NCBIfam" id="TIGR00095">
    <property type="entry name" value="16S rRNA (guanine(966)-N(2))-methyltransferase RsmD"/>
    <property type="match status" value="1"/>
</dbReference>
<reference evidence="3" key="1">
    <citation type="submission" date="2020-09" db="EMBL/GenBank/DDBJ databases">
        <title>Desulfogranum mesoprofundum gen. nov., sp. nov., a novel mesophilic, sulfate-reducing chemolithoautotroph isolated from a deep-sea hydrothermal vent chimney in the Suiyo Seamount.</title>
        <authorList>
            <person name="Hashimoto Y."/>
            <person name="Nakagawa S."/>
        </authorList>
    </citation>
    <scope>NUCLEOTIDE SEQUENCE</scope>
    <source>
        <strain evidence="3">KT2</strain>
    </source>
</reference>